<gene>
    <name evidence="3" type="ORF">ALECFALPRED_010943</name>
</gene>
<evidence type="ECO:0000256" key="1">
    <source>
        <dbReference type="SAM" id="MobiDB-lite"/>
    </source>
</evidence>
<organism evidence="3 4">
    <name type="scientific">Alectoria fallacina</name>
    <dbReference type="NCBI Taxonomy" id="1903189"/>
    <lineage>
        <taxon>Eukaryota</taxon>
        <taxon>Fungi</taxon>
        <taxon>Dikarya</taxon>
        <taxon>Ascomycota</taxon>
        <taxon>Pezizomycotina</taxon>
        <taxon>Lecanoromycetes</taxon>
        <taxon>OSLEUM clade</taxon>
        <taxon>Lecanoromycetidae</taxon>
        <taxon>Lecanorales</taxon>
        <taxon>Lecanorineae</taxon>
        <taxon>Parmeliaceae</taxon>
        <taxon>Alectoria</taxon>
    </lineage>
</organism>
<accession>A0A8H3F236</accession>
<dbReference type="OrthoDB" id="5418695at2759"/>
<protein>
    <recommendedName>
        <fullName evidence="2">RapZ C-terminal domain-containing protein</fullName>
    </recommendedName>
</protein>
<dbReference type="InterPro" id="IPR053931">
    <property type="entry name" value="RapZ_C"/>
</dbReference>
<feature type="domain" description="RapZ C-terminal" evidence="2">
    <location>
        <begin position="27"/>
        <end position="144"/>
    </location>
</feature>
<keyword evidence="4" id="KW-1185">Reference proteome</keyword>
<feature type="compositionally biased region" description="Basic residues" evidence="1">
    <location>
        <begin position="171"/>
        <end position="181"/>
    </location>
</feature>
<evidence type="ECO:0000313" key="4">
    <source>
        <dbReference type="Proteomes" id="UP000664203"/>
    </source>
</evidence>
<evidence type="ECO:0000259" key="2">
    <source>
        <dbReference type="Pfam" id="PF22740"/>
    </source>
</evidence>
<reference evidence="3" key="1">
    <citation type="submission" date="2021-03" db="EMBL/GenBank/DDBJ databases">
        <authorList>
            <person name="Tagirdzhanova G."/>
        </authorList>
    </citation>
    <scope>NUCLEOTIDE SEQUENCE</scope>
</reference>
<feature type="compositionally biased region" description="Basic and acidic residues" evidence="1">
    <location>
        <begin position="182"/>
        <end position="194"/>
    </location>
</feature>
<sequence>MPRETLPTKEFSISHREGKETRVRPCVHFVTYGRNYGPPQIHFPTVLTLDLSENEPPPERLCRRLTGLDYEIADSFFSFESNNLEFHNALKEIQHQMRSKPRGGCVAVLINCMEGIHRSVAMAERLARVVCSRDGPKAECLHLDLGKGMKIRPESAARMGAMGRSEDIPARGRRRSRHKARATSEARASEDRPRGSMAIADAVLPIREAHLRQKMVSRGTEDPVRERYPQQRETVGRSAGPWGKDENRRRMLSP</sequence>
<comment type="caution">
    <text evidence="3">The sequence shown here is derived from an EMBL/GenBank/DDBJ whole genome shotgun (WGS) entry which is preliminary data.</text>
</comment>
<dbReference type="EMBL" id="CAJPDR010000095">
    <property type="protein sequence ID" value="CAF9916977.1"/>
    <property type="molecule type" value="Genomic_DNA"/>
</dbReference>
<proteinExistence type="predicted"/>
<name>A0A8H3F236_9LECA</name>
<dbReference type="Proteomes" id="UP000664203">
    <property type="component" value="Unassembled WGS sequence"/>
</dbReference>
<evidence type="ECO:0000313" key="3">
    <source>
        <dbReference type="EMBL" id="CAF9916977.1"/>
    </source>
</evidence>
<dbReference type="AlphaFoldDB" id="A0A8H3F236"/>
<feature type="region of interest" description="Disordered" evidence="1">
    <location>
        <begin position="156"/>
        <end position="197"/>
    </location>
</feature>
<feature type="region of interest" description="Disordered" evidence="1">
    <location>
        <begin position="214"/>
        <end position="254"/>
    </location>
</feature>
<feature type="compositionally biased region" description="Basic and acidic residues" evidence="1">
    <location>
        <begin position="219"/>
        <end position="230"/>
    </location>
</feature>
<dbReference type="Pfam" id="PF22740">
    <property type="entry name" value="PapZ_C"/>
    <property type="match status" value="1"/>
</dbReference>
<feature type="compositionally biased region" description="Basic and acidic residues" evidence="1">
    <location>
        <begin position="243"/>
        <end position="254"/>
    </location>
</feature>